<dbReference type="Pfam" id="PF26382">
    <property type="entry name" value="BREX_PglY_6th"/>
    <property type="match status" value="1"/>
</dbReference>
<evidence type="ECO:0000259" key="2">
    <source>
        <dbReference type="Pfam" id="PF26381"/>
    </source>
</evidence>
<dbReference type="Proteomes" id="UP001268819">
    <property type="component" value="Unassembled WGS sequence"/>
</dbReference>
<name>A0ABU1PP36_9PSEU</name>
<feature type="domain" description="ATPase PglY C-terminal" evidence="3">
    <location>
        <begin position="1000"/>
        <end position="1172"/>
    </location>
</feature>
<gene>
    <name evidence="4" type="ORF">J2S66_000013</name>
</gene>
<dbReference type="InterPro" id="IPR058748">
    <property type="entry name" value="PglY_5th"/>
</dbReference>
<dbReference type="RefSeq" id="WP_310302030.1">
    <property type="nucleotide sequence ID" value="NZ_BAAAXB010000001.1"/>
</dbReference>
<proteinExistence type="predicted"/>
<keyword evidence="5" id="KW-1185">Reference proteome</keyword>
<dbReference type="InterPro" id="IPR058747">
    <property type="entry name" value="PglY_C"/>
</dbReference>
<comment type="caution">
    <text evidence="4">The sequence shown here is derived from an EMBL/GenBank/DDBJ whole genome shotgun (WGS) entry which is preliminary data.</text>
</comment>
<organism evidence="4 5">
    <name type="scientific">Saccharothrix longispora</name>
    <dbReference type="NCBI Taxonomy" id="33920"/>
    <lineage>
        <taxon>Bacteria</taxon>
        <taxon>Bacillati</taxon>
        <taxon>Actinomycetota</taxon>
        <taxon>Actinomycetes</taxon>
        <taxon>Pseudonocardiales</taxon>
        <taxon>Pseudonocardiaceae</taxon>
        <taxon>Saccharothrix</taxon>
    </lineage>
</organism>
<evidence type="ECO:0000256" key="1">
    <source>
        <dbReference type="SAM" id="MobiDB-lite"/>
    </source>
</evidence>
<feature type="region of interest" description="Disordered" evidence="1">
    <location>
        <begin position="1168"/>
        <end position="1196"/>
    </location>
</feature>
<protein>
    <recommendedName>
        <fullName evidence="6">Phage resistance protein</fullName>
    </recommendedName>
</protein>
<accession>A0ABU1PP36</accession>
<dbReference type="EMBL" id="JAVDSG010000001">
    <property type="protein sequence ID" value="MDR6591629.1"/>
    <property type="molecule type" value="Genomic_DNA"/>
</dbReference>
<reference evidence="4 5" key="1">
    <citation type="submission" date="2023-07" db="EMBL/GenBank/DDBJ databases">
        <title>Sequencing the genomes of 1000 actinobacteria strains.</title>
        <authorList>
            <person name="Klenk H.-P."/>
        </authorList>
    </citation>
    <scope>NUCLEOTIDE SEQUENCE [LARGE SCALE GENOMIC DNA]</scope>
    <source>
        <strain evidence="4 5">DSM 43749</strain>
    </source>
</reference>
<dbReference type="Pfam" id="PF26381">
    <property type="entry name" value="BREX_PglY_5th"/>
    <property type="match status" value="1"/>
</dbReference>
<evidence type="ECO:0000313" key="4">
    <source>
        <dbReference type="EMBL" id="MDR6591629.1"/>
    </source>
</evidence>
<feature type="compositionally biased region" description="Pro residues" evidence="1">
    <location>
        <begin position="1171"/>
        <end position="1188"/>
    </location>
</feature>
<evidence type="ECO:0000259" key="3">
    <source>
        <dbReference type="Pfam" id="PF26382"/>
    </source>
</evidence>
<evidence type="ECO:0000313" key="5">
    <source>
        <dbReference type="Proteomes" id="UP001268819"/>
    </source>
</evidence>
<feature type="domain" description="ATPase PglY 5th" evidence="2">
    <location>
        <begin position="858"/>
        <end position="955"/>
    </location>
</feature>
<evidence type="ECO:0008006" key="6">
    <source>
        <dbReference type="Google" id="ProtNLM"/>
    </source>
</evidence>
<sequence length="1227" mass="136152">MRTRGFSSVTTAGPSTAPLLRELIDIPTGVHRGDFVLKLTEGVDTKRDQALSSYVVTPQLRVAFGEALGLIKSALDEHSSKAAYLHGSFGSGKSHFMAVLHALLDGHPGALDRADLAEVTTRHPWLGAKRFLLVPYHLTGSESLEAAILGGYVEHIRRHEPDRKIPQVYRAQGLLDDARRLREKLGDERFLAGFPNEDDTGWGDLGQAMTPEKLDEGFAAPIGSPASDDLITKVIEAYFPNYVDSVRGSASAFKPLDQGLSEISRHARELGYDGIVLFLDELVLWLAGKIGDQAFISRETEKVAKLVEAGDAHRPAPIISFIARQRDLRELGIGAERTGAELQSFHDRLNHWDGRIERITLEDRNLPLIAQERVLKPLPGKEEQMHQAFQRTFALPGSVRDVLIGAGDGGSFERTYPFSPAFMDTLVHVSSALQRERTALLLMRQILVNRRDDFRLGQLVPLGDLFDAVADGADQPFTEQLKHEFEEARTLYQRTLRPMLLRDRDLREEQVAGQADADPIVLRAFRSDDRLVKTLLLAALAPDVEALRDLTARRLAALNHGTITALIPGQEVGEVVRRLRSWASRVAELQLGEGSDPSVRLNLVGVNVNAILDRVVSLDQQPARRRLVRELLFSELGVTDTGTTPVEHQVVWRGSRRTLEVVYGNVRDRQELRDDLFEPSVDGRWRLMLDYPFDPDNQSAAQDRIRVLELRAQVGNRPAVAWLPGFFTSDVLDKLGRLIKVNYLLGDRARLEEHTRTIGPEDRRRAHDLLRNLQSSLRSELRDALKNAYGLISRPKEEIVQDWNDHLVTLDATVNPKIDAGRSFAEALRSLVDQLYAATYPDHPDFDPQRKGDVVRDADLRTTLTLVRQAADAPEGRIEVAKGDREALRRIAHPLRLGEEHNGPFVLGRYWADELDRRAAQEHGDGELTVRTVRGWLRDLGMERVVENLVIAVFAELTHRAWMRADHRIDPPETPKDLTDDMVLYRQALPSAEQWEAACRLAEALTGRSLRTAVISPRAVAKFSRAVRAKVDQVRLPAVDLVEVLDEHAARLGLDRDAAHGRYRTAVVARDLVTGLHAVDDPTRLVEVLADADLGGVEPMLVSKSLESAGEVAGALRTADWDILDGLVDSAAADVAAELRVGANANEHAVPLRKALDQAKRRVVALFRSTPPNPPPPGPPTPPPPKPAPGARQAKGRLGDVLGELRKFGEEHPDATIEVTFRVVEGG</sequence>